<protein>
    <submittedName>
        <fullName evidence="1">Uncharacterized protein</fullName>
    </submittedName>
</protein>
<dbReference type="Pfam" id="PF00357">
    <property type="entry name" value="Integrin_alpha"/>
    <property type="match status" value="1"/>
</dbReference>
<comment type="caution">
    <text evidence="1">The sequence shown here is derived from an EMBL/GenBank/DDBJ whole genome shotgun (WGS) entry which is preliminary data.</text>
</comment>
<gene>
    <name evidence="1" type="ORF">DXF85_02920</name>
</gene>
<evidence type="ECO:0000313" key="2">
    <source>
        <dbReference type="Proteomes" id="UP000468420"/>
    </source>
</evidence>
<sequence length="70" mass="8090">MNEQAKRMIKAGIVYGIWMYTVDICQHPDHEKLNGKRFPLKKGAKVGFFKRIYPSQLSGCSCFIRPVLPF</sequence>
<dbReference type="Proteomes" id="UP000468420">
    <property type="component" value="Unassembled WGS sequence"/>
</dbReference>
<name>A0A6N6K7U6_9ENTR</name>
<dbReference type="EMBL" id="QRDC01000002">
    <property type="protein sequence ID" value="KAA1280243.1"/>
    <property type="molecule type" value="Genomic_DNA"/>
</dbReference>
<proteinExistence type="predicted"/>
<evidence type="ECO:0000313" key="1">
    <source>
        <dbReference type="EMBL" id="KAA1280243.1"/>
    </source>
</evidence>
<accession>A0A6N6K7U6</accession>
<reference evidence="1 2" key="1">
    <citation type="submission" date="2018-08" db="EMBL/GenBank/DDBJ databases">
        <title>Complete genomic analysis of a Citrobacter pasteurii isolated from cockles (Cerastoderma edule) containing a new chromosomic qnrB allele.</title>
        <authorList>
            <person name="Rodrigues A."/>
            <person name="Baptista T."/>
            <person name="Quesada A."/>
            <person name="Campos M.J."/>
        </authorList>
    </citation>
    <scope>NUCLEOTIDE SEQUENCE [LARGE SCALE GENOMIC DNA]</scope>
    <source>
        <strain evidence="1 2">BA18</strain>
    </source>
</reference>
<organism evidence="1 2">
    <name type="scientific">Citrobacter pasteurii</name>
    <dbReference type="NCBI Taxonomy" id="1563222"/>
    <lineage>
        <taxon>Bacteria</taxon>
        <taxon>Pseudomonadati</taxon>
        <taxon>Pseudomonadota</taxon>
        <taxon>Gammaproteobacteria</taxon>
        <taxon>Enterobacterales</taxon>
        <taxon>Enterobacteriaceae</taxon>
        <taxon>Citrobacter</taxon>
    </lineage>
</organism>
<dbReference type="InterPro" id="IPR018184">
    <property type="entry name" value="Integrin_alpha_C_CS"/>
</dbReference>
<dbReference type="AlphaFoldDB" id="A0A6N6K7U6"/>